<feature type="compositionally biased region" description="Basic and acidic residues" evidence="1">
    <location>
        <begin position="165"/>
        <end position="181"/>
    </location>
</feature>
<name>A0AAQ3PDD5_VIGMU</name>
<feature type="compositionally biased region" description="Polar residues" evidence="1">
    <location>
        <begin position="184"/>
        <end position="196"/>
    </location>
</feature>
<feature type="region of interest" description="Disordered" evidence="1">
    <location>
        <begin position="875"/>
        <end position="911"/>
    </location>
</feature>
<proteinExistence type="predicted"/>
<accession>A0AAQ3PDD5</accession>
<dbReference type="EMBL" id="CP144701">
    <property type="protein sequence ID" value="WVZ26861.1"/>
    <property type="molecule type" value="Genomic_DNA"/>
</dbReference>
<protein>
    <submittedName>
        <fullName evidence="2">Uncharacterized protein</fullName>
    </submittedName>
</protein>
<organism evidence="2 3">
    <name type="scientific">Vigna mungo</name>
    <name type="common">Black gram</name>
    <name type="synonym">Phaseolus mungo</name>
    <dbReference type="NCBI Taxonomy" id="3915"/>
    <lineage>
        <taxon>Eukaryota</taxon>
        <taxon>Viridiplantae</taxon>
        <taxon>Streptophyta</taxon>
        <taxon>Embryophyta</taxon>
        <taxon>Tracheophyta</taxon>
        <taxon>Spermatophyta</taxon>
        <taxon>Magnoliopsida</taxon>
        <taxon>eudicotyledons</taxon>
        <taxon>Gunneridae</taxon>
        <taxon>Pentapetalae</taxon>
        <taxon>rosids</taxon>
        <taxon>fabids</taxon>
        <taxon>Fabales</taxon>
        <taxon>Fabaceae</taxon>
        <taxon>Papilionoideae</taxon>
        <taxon>50 kb inversion clade</taxon>
        <taxon>NPAAA clade</taxon>
        <taxon>indigoferoid/millettioid clade</taxon>
        <taxon>Phaseoleae</taxon>
        <taxon>Vigna</taxon>
    </lineage>
</organism>
<keyword evidence="2" id="KW-0496">Mitochondrion</keyword>
<evidence type="ECO:0000313" key="2">
    <source>
        <dbReference type="EMBL" id="WVZ26861.1"/>
    </source>
</evidence>
<reference evidence="2 3" key="1">
    <citation type="journal article" date="2023" name="Life. Sci Alliance">
        <title>Evolutionary insights into 3D genome organization and epigenetic landscape of Vigna mungo.</title>
        <authorList>
            <person name="Junaid A."/>
            <person name="Singh B."/>
            <person name="Bhatia S."/>
        </authorList>
    </citation>
    <scope>NUCLEOTIDE SEQUENCE [LARGE SCALE GENOMIC DNA]</scope>
    <source>
        <strain evidence="2">Urdbean</strain>
    </source>
</reference>
<geneLocation type="mitochondrion" evidence="2"/>
<evidence type="ECO:0000313" key="3">
    <source>
        <dbReference type="Proteomes" id="UP001374535"/>
    </source>
</evidence>
<keyword evidence="3" id="KW-1185">Reference proteome</keyword>
<sequence length="1519" mass="167813">MKTSTTGYRRMHSDIESSINVDDSTSYHHIVAENGIAIKLVTVYGLCLHSGESTHPTENGMESAGKDRSENCDGVLFAPLAFFLPETMPFLDTDLQTKSDEELASLKVALADLPVPLWGGSSSSSLFFHSFYAKGYSIYSIMQDVLGSVERGSPKPDVVGSNPTERLKTKKEEVNKQKKEMLMNQGSKRGGSSSPCRSAVVHIGNRKTCHQKHSDGAEVDPSPAIIAPPSFGIVRHPSLVSDREIETTSCATSTGRKVDVHWRIKRMQAMQKRISLIFLAGMCPQSLSDTGLSALEAKELPSQDLAAERPLFLLTSFSRTMLRSVRLLATHSNECGVTVGPYSNKEIRKSGQEQYPAVRYKQVREEGKGLTPFLKKEWRGERATWKLVTVVEYEGNCEKKDIGFQRLITNIVGSRLESRNQAQRGMFRYCQYSLVHVLMNPVEPSIGSRLRILGILSGCMILVESPNPFITKEAHQYKRILILQVEWLSILPTEVAWEHMPIYMCTVLFEKERRREARHASNGLSALARKPIALGRALAGRGWEVVRPVHQFDPGSEGTLAICLTHASRTLFSGSWAEGKEAPSVKVACLAQEVGTVENKVANGCVMRGNLPNSSGPILKKAKKRSTLGLRHGPDSHGGQQWGILDNGRKPDPAISRDSFVECAIMTGLEEEAPANSVPAAAVRRGGRVFFGMTGRKGHVGGESGVKSANLRRNAKSEGSSLGPYRRWSAKAWGANGIRYPGSPCRAQLTRETLRLGSTVARPKLKGIDGGLHKRCLVKSYNERNPRFVLLRHAPKVRRNDAPALLIECQHVAVLSVRREPAPFEFEALSSLASKKTDARTLYGFRKLNPLLVALLNRKGFSRLFSKVTTTSSWRRRKTRHSGEPPGGVVRSGFSTPRQNRNKRKGTASDILEEGGDDVKSAWPLWAGPHTCYNGNYNGKQGCKAERIRKDCLSSDCSLQLGNMKLESLVIADQHAAVNMYPGPVHTARHTLGIGFARSIGPMITHYFCVPLVPQRLLVVLLAHTTVAVGEPVAGWNPSRWKSPLPPTYGASLLECGLWVQRTPGASQKNRSIFLSLPVEHFVPSCSSIGNQDKPGTTVRRENTRSHSDLDMWNRLAPYVLKLFGRHGKSPMVIRFSTLVRIACQFLRPMRQQSGIFLSLFDPMTLCLARNVLGLYKACPAAVEKERSTSQSLFYGGQDSHGSAKQESAREDSVCLCKAAIEFDCCIRFLAGYRYLLYRIDPIDRLRAKAPILVKPLIANAKQEKGITVKEELAYGELDLFLYIGTNKTSQSGPSNSVHYEQSFRTSAFVHSWLIMVFPQGIMPPTLCFRPKLANLLLLVGLYPARTNTLALRSLSSIGNSRQFRFLFRLHTSFFLRLRAYLSLEWNQSPIASSVSAGTLSSIYGNEAADSASSFATAARALAGMKERVDQFFCLFRFFRNEFRIKGFHLPGFGLSTAGSALLFFCGASPIPLRQVQTGETGIKKGSNELLSCLLSRGDQAIILLPLGKLSHLRSSKKP</sequence>
<dbReference type="Proteomes" id="UP001374535">
    <property type="component" value="Mitochondrion MT"/>
</dbReference>
<gene>
    <name evidence="2" type="ORF">V8G54_000201</name>
</gene>
<feature type="region of interest" description="Disordered" evidence="1">
    <location>
        <begin position="151"/>
        <end position="197"/>
    </location>
</feature>
<evidence type="ECO:0000256" key="1">
    <source>
        <dbReference type="SAM" id="MobiDB-lite"/>
    </source>
</evidence>